<feature type="domain" description="Wadjet protein JetD C-terminal" evidence="1">
    <location>
        <begin position="160"/>
        <end position="332"/>
    </location>
</feature>
<dbReference type="OrthoDB" id="9809365at2"/>
<gene>
    <name evidence="2" type="ORF">SAMN02745207_03070</name>
</gene>
<dbReference type="Proteomes" id="UP000184447">
    <property type="component" value="Unassembled WGS sequence"/>
</dbReference>
<dbReference type="InterPro" id="IPR024534">
    <property type="entry name" value="JetD_C"/>
</dbReference>
<protein>
    <recommendedName>
        <fullName evidence="1">Wadjet protein JetD C-terminal domain-containing protein</fullName>
    </recommendedName>
</protein>
<evidence type="ECO:0000313" key="3">
    <source>
        <dbReference type="Proteomes" id="UP000184447"/>
    </source>
</evidence>
<dbReference type="STRING" id="1121316.SAMN02745207_03070"/>
<name>A0A1M5WR51_9CLOT</name>
<dbReference type="RefSeq" id="WP_073339364.1">
    <property type="nucleotide sequence ID" value="NZ_FQXM01000019.1"/>
</dbReference>
<evidence type="ECO:0000313" key="2">
    <source>
        <dbReference type="EMBL" id="SHH89961.1"/>
    </source>
</evidence>
<dbReference type="AlphaFoldDB" id="A0A1M5WR51"/>
<sequence>MSKLRNLNKKTIELEEIEGIFKVQNYGQLCDVVKDLINKKEIVQIKNSGGNGKTPTLYKRYRIREEDKDYSHFLEELSFKLSPKLNIVYYKNHLEKYKNHREYILLLNDFIINEEESLNISVSMNERSFQIWGREKFIQKEDGKAMLKNLGITQEYLNYYDTSEPLSYYSKYKKDKQTVLILENKDTYFSMRRYLINEGNKILGEEIGTLIYGGGKNINKAFKDFEISVEEHVSSKENKFLYFGDLDYEGIVIYESLYKLIKDKYHIAPFIVGYQKMIDKYIKKEIGLPKTKEGQNRNIKDIFLREFDEEYKTKIMEILEGELYIPQEILNITDF</sequence>
<dbReference type="Pfam" id="PF09983">
    <property type="entry name" value="JetD_C"/>
    <property type="match status" value="1"/>
</dbReference>
<keyword evidence="3" id="KW-1185">Reference proteome</keyword>
<evidence type="ECO:0000259" key="1">
    <source>
        <dbReference type="Pfam" id="PF09983"/>
    </source>
</evidence>
<reference evidence="2 3" key="1">
    <citation type="submission" date="2016-11" db="EMBL/GenBank/DDBJ databases">
        <authorList>
            <person name="Jaros S."/>
            <person name="Januszkiewicz K."/>
            <person name="Wedrychowicz H."/>
        </authorList>
    </citation>
    <scope>NUCLEOTIDE SEQUENCE [LARGE SCALE GENOMIC DNA]</scope>
    <source>
        <strain evidence="2 3">DSM 8605</strain>
    </source>
</reference>
<proteinExistence type="predicted"/>
<accession>A0A1M5WR51</accession>
<organism evidence="2 3">
    <name type="scientific">Clostridium grantii DSM 8605</name>
    <dbReference type="NCBI Taxonomy" id="1121316"/>
    <lineage>
        <taxon>Bacteria</taxon>
        <taxon>Bacillati</taxon>
        <taxon>Bacillota</taxon>
        <taxon>Clostridia</taxon>
        <taxon>Eubacteriales</taxon>
        <taxon>Clostridiaceae</taxon>
        <taxon>Clostridium</taxon>
    </lineage>
</organism>
<dbReference type="EMBL" id="FQXM01000019">
    <property type="protein sequence ID" value="SHH89961.1"/>
    <property type="molecule type" value="Genomic_DNA"/>
</dbReference>